<comment type="caution">
    <text evidence="2">The sequence shown here is derived from an EMBL/GenBank/DDBJ whole genome shotgun (WGS) entry which is preliminary data.</text>
</comment>
<dbReference type="SMART" id="SM01034">
    <property type="entry name" value="BLUF"/>
    <property type="match status" value="1"/>
</dbReference>
<dbReference type="EMBL" id="JBHTKB010000001">
    <property type="protein sequence ID" value="MFD0912626.1"/>
    <property type="molecule type" value="Genomic_DNA"/>
</dbReference>
<organism evidence="2 3">
    <name type="scientific">Methylophilus luteus</name>
    <dbReference type="NCBI Taxonomy" id="640108"/>
    <lineage>
        <taxon>Bacteria</taxon>
        <taxon>Pseudomonadati</taxon>
        <taxon>Pseudomonadota</taxon>
        <taxon>Betaproteobacteria</taxon>
        <taxon>Nitrosomonadales</taxon>
        <taxon>Methylophilaceae</taxon>
        <taxon>Methylophilus</taxon>
    </lineage>
</organism>
<protein>
    <submittedName>
        <fullName evidence="2">BLUF domain-containing protein</fullName>
    </submittedName>
</protein>
<sequence>MRFVLYTSALNQDGYDVMEVSSIIKTSRAKNIKNEVSGVLLFDGMSFTQYFEGEADVVDTLLANILRDVRHKNIEVILNGSHADRLYKSWGMGYIDTSHQEIDIEKCIASADFSAMSFKQSISRLHVD</sequence>
<gene>
    <name evidence="2" type="ORF">ACFQ1Z_03605</name>
</gene>
<dbReference type="InterPro" id="IPR007024">
    <property type="entry name" value="BLUF_domain"/>
</dbReference>
<keyword evidence="3" id="KW-1185">Reference proteome</keyword>
<reference evidence="3" key="1">
    <citation type="journal article" date="2019" name="Int. J. Syst. Evol. Microbiol.">
        <title>The Global Catalogue of Microorganisms (GCM) 10K type strain sequencing project: providing services to taxonomists for standard genome sequencing and annotation.</title>
        <authorList>
            <consortium name="The Broad Institute Genomics Platform"/>
            <consortium name="The Broad Institute Genome Sequencing Center for Infectious Disease"/>
            <person name="Wu L."/>
            <person name="Ma J."/>
        </authorList>
    </citation>
    <scope>NUCLEOTIDE SEQUENCE [LARGE SCALE GENOMIC DNA]</scope>
    <source>
        <strain evidence="3">CCUG 58412</strain>
    </source>
</reference>
<dbReference type="SUPFAM" id="SSF54975">
    <property type="entry name" value="Acylphosphatase/BLUF domain-like"/>
    <property type="match status" value="1"/>
</dbReference>
<feature type="domain" description="BLUF" evidence="1">
    <location>
        <begin position="1"/>
        <end position="93"/>
    </location>
</feature>
<dbReference type="Proteomes" id="UP001597128">
    <property type="component" value="Unassembled WGS sequence"/>
</dbReference>
<name>A0ABW3F730_9PROT</name>
<evidence type="ECO:0000259" key="1">
    <source>
        <dbReference type="PROSITE" id="PS50925"/>
    </source>
</evidence>
<dbReference type="RefSeq" id="WP_379055733.1">
    <property type="nucleotide sequence ID" value="NZ_JBHTKB010000001.1"/>
</dbReference>
<dbReference type="Gene3D" id="3.30.70.100">
    <property type="match status" value="1"/>
</dbReference>
<evidence type="ECO:0000313" key="3">
    <source>
        <dbReference type="Proteomes" id="UP001597128"/>
    </source>
</evidence>
<evidence type="ECO:0000313" key="2">
    <source>
        <dbReference type="EMBL" id="MFD0912626.1"/>
    </source>
</evidence>
<dbReference type="InterPro" id="IPR036046">
    <property type="entry name" value="Acylphosphatase-like_dom_sf"/>
</dbReference>
<proteinExistence type="predicted"/>
<dbReference type="PROSITE" id="PS50925">
    <property type="entry name" value="BLUF"/>
    <property type="match status" value="1"/>
</dbReference>
<dbReference type="Pfam" id="PF04940">
    <property type="entry name" value="BLUF"/>
    <property type="match status" value="1"/>
</dbReference>
<accession>A0ABW3F730</accession>